<evidence type="ECO:0000313" key="1">
    <source>
        <dbReference type="EMBL" id="AEN95425.1"/>
    </source>
</evidence>
<organism evidence="1 2">
    <name type="scientific">Roseburia hominis (strain DSM 16839 / JCM 17582 / NCIMB 14029 / A2-183)</name>
    <dbReference type="NCBI Taxonomy" id="585394"/>
    <lineage>
        <taxon>Bacteria</taxon>
        <taxon>Bacillati</taxon>
        <taxon>Bacillota</taxon>
        <taxon>Clostridia</taxon>
        <taxon>Lachnospirales</taxon>
        <taxon>Lachnospiraceae</taxon>
        <taxon>Roseburia</taxon>
    </lineage>
</organism>
<dbReference type="GO" id="GO:0016020">
    <property type="term" value="C:membrane"/>
    <property type="evidence" value="ECO:0007669"/>
    <property type="project" value="InterPro"/>
</dbReference>
<dbReference type="CDD" id="cd01127">
    <property type="entry name" value="TrwB_TraG_TraD_VirD4"/>
    <property type="match status" value="1"/>
</dbReference>
<evidence type="ECO:0000313" key="2">
    <source>
        <dbReference type="Proteomes" id="UP000008178"/>
    </source>
</evidence>
<accession>G2SZU1</accession>
<dbReference type="HOGENOM" id="CLU_015347_2_0_9"/>
<dbReference type="Proteomes" id="UP000008178">
    <property type="component" value="Chromosome"/>
</dbReference>
<name>G2SZU1_ROSHA</name>
<dbReference type="AlphaFoldDB" id="G2SZU1"/>
<dbReference type="eggNOG" id="COG3505">
    <property type="taxonomic scope" value="Bacteria"/>
</dbReference>
<dbReference type="SUPFAM" id="SSF52540">
    <property type="entry name" value="P-loop containing nucleoside triphosphate hydrolases"/>
    <property type="match status" value="1"/>
</dbReference>
<dbReference type="Pfam" id="PF02534">
    <property type="entry name" value="T4SS-DNA_transf"/>
    <property type="match status" value="2"/>
</dbReference>
<reference evidence="1 2" key="1">
    <citation type="journal article" date="2015" name="Genome Announc.">
        <title>Complete genome sequence of the human gut symbiont Roseburia hominis.</title>
        <authorList>
            <person name="Travis A.J."/>
            <person name="Kelly D."/>
            <person name="Flint H.J."/>
            <person name="Aminov R.I."/>
        </authorList>
    </citation>
    <scope>NUCLEOTIDE SEQUENCE [LARGE SCALE GENOMIC DNA]</scope>
    <source>
        <strain evidence="2">DSM 16839 / JCM 17582 / NCIMB 14029 / A2-183</strain>
    </source>
</reference>
<keyword evidence="2" id="KW-1185">Reference proteome</keyword>
<proteinExistence type="predicted"/>
<dbReference type="KEGG" id="rho:RHOM_01515"/>
<sequence>MKKTLDIKKLVLLNMPYILLGLFATNFGEAWRMAQGADASEKFLSLVAVLPGALQSFWPSLHPLDLLVGLCCGGCLRLAVYLKSKNAKKYRHGLEYGSARWGTREDIAPYVDPVFQNNVILTKTESLTMNSRPKDPKTARNKNVLVIGGSGSGKTRFWLKPNLMQMHSSYVVTDPKGTILVECGKMLQRGAPKPGKDGKPMKDKHGKVIYEPYRIKVLNTINFKKSMHYNPFAYIHSEKDILKLVTTLIANTKGEGKAGDDFWVKAETLLYCALIGYIHYEAPVEEQNFSTLIEFINAMEVREDDEEFKNPVDLMFDALESEKPNHFAVRQYKKYKLAAGVVCSKRLLNQAVGKSLRTHNLKPKKGAQVMRKNEKITALYERLSRDDFGKDDDQQRESNSISNHDVMYRGWITPKNITS</sequence>
<dbReference type="EMBL" id="CP003040">
    <property type="protein sequence ID" value="AEN95425.1"/>
    <property type="molecule type" value="Genomic_DNA"/>
</dbReference>
<dbReference type="InterPro" id="IPR003688">
    <property type="entry name" value="TraG/VirD4"/>
</dbReference>
<protein>
    <submittedName>
        <fullName evidence="1">TRAG family protein</fullName>
    </submittedName>
</protein>
<dbReference type="STRING" id="585394.RHOM_01515"/>
<dbReference type="InterPro" id="IPR027417">
    <property type="entry name" value="P-loop_NTPase"/>
</dbReference>
<gene>
    <name evidence="1" type="ordered locus">RHOM_01515</name>
</gene>